<name>F4RA09_MELLP</name>
<dbReference type="VEuPathDB" id="FungiDB:MELLADRAFT_76893"/>
<dbReference type="AlphaFoldDB" id="F4RA09"/>
<dbReference type="InParanoid" id="F4RA09"/>
<accession>F4RA09</accession>
<keyword evidence="3" id="KW-1185">Reference proteome</keyword>
<dbReference type="KEGG" id="mlr:MELLADRAFT_76893"/>
<feature type="compositionally biased region" description="Polar residues" evidence="1">
    <location>
        <begin position="175"/>
        <end position="187"/>
    </location>
</feature>
<feature type="compositionally biased region" description="Polar residues" evidence="1">
    <location>
        <begin position="282"/>
        <end position="298"/>
    </location>
</feature>
<evidence type="ECO:0000313" key="3">
    <source>
        <dbReference type="Proteomes" id="UP000001072"/>
    </source>
</evidence>
<dbReference type="Proteomes" id="UP000001072">
    <property type="component" value="Unassembled WGS sequence"/>
</dbReference>
<proteinExistence type="predicted"/>
<organism evidence="3">
    <name type="scientific">Melampsora larici-populina (strain 98AG31 / pathotype 3-4-7)</name>
    <name type="common">Poplar leaf rust fungus</name>
    <dbReference type="NCBI Taxonomy" id="747676"/>
    <lineage>
        <taxon>Eukaryota</taxon>
        <taxon>Fungi</taxon>
        <taxon>Dikarya</taxon>
        <taxon>Basidiomycota</taxon>
        <taxon>Pucciniomycotina</taxon>
        <taxon>Pucciniomycetes</taxon>
        <taxon>Pucciniales</taxon>
        <taxon>Melampsoraceae</taxon>
        <taxon>Melampsora</taxon>
    </lineage>
</organism>
<reference evidence="3" key="1">
    <citation type="journal article" date="2011" name="Proc. Natl. Acad. Sci. U.S.A.">
        <title>Obligate biotrophy features unraveled by the genomic analysis of rust fungi.</title>
        <authorList>
            <person name="Duplessis S."/>
            <person name="Cuomo C.A."/>
            <person name="Lin Y.-C."/>
            <person name="Aerts A."/>
            <person name="Tisserant E."/>
            <person name="Veneault-Fourrey C."/>
            <person name="Joly D.L."/>
            <person name="Hacquard S."/>
            <person name="Amselem J."/>
            <person name="Cantarel B.L."/>
            <person name="Chiu R."/>
            <person name="Coutinho P.M."/>
            <person name="Feau N."/>
            <person name="Field M."/>
            <person name="Frey P."/>
            <person name="Gelhaye E."/>
            <person name="Goldberg J."/>
            <person name="Grabherr M.G."/>
            <person name="Kodira C.D."/>
            <person name="Kohler A."/>
            <person name="Kuees U."/>
            <person name="Lindquist E.A."/>
            <person name="Lucas S.M."/>
            <person name="Mago R."/>
            <person name="Mauceli E."/>
            <person name="Morin E."/>
            <person name="Murat C."/>
            <person name="Pangilinan J.L."/>
            <person name="Park R."/>
            <person name="Pearson M."/>
            <person name="Quesneville H."/>
            <person name="Rouhier N."/>
            <person name="Sakthikumar S."/>
            <person name="Salamov A.A."/>
            <person name="Schmutz J."/>
            <person name="Selles B."/>
            <person name="Shapiro H."/>
            <person name="Tanguay P."/>
            <person name="Tuskan G.A."/>
            <person name="Henrissat B."/>
            <person name="Van de Peer Y."/>
            <person name="Rouze P."/>
            <person name="Ellis J.G."/>
            <person name="Dodds P.N."/>
            <person name="Schein J.E."/>
            <person name="Zhong S."/>
            <person name="Hamelin R.C."/>
            <person name="Grigoriev I.V."/>
            <person name="Szabo L.J."/>
            <person name="Martin F."/>
        </authorList>
    </citation>
    <scope>NUCLEOTIDE SEQUENCE [LARGE SCALE GENOMIC DNA]</scope>
    <source>
        <strain evidence="3">98AG31 / pathotype 3-4-7</strain>
    </source>
</reference>
<feature type="region of interest" description="Disordered" evidence="1">
    <location>
        <begin position="144"/>
        <end position="335"/>
    </location>
</feature>
<dbReference type="GeneID" id="18932855"/>
<feature type="compositionally biased region" description="Low complexity" evidence="1">
    <location>
        <begin position="192"/>
        <end position="217"/>
    </location>
</feature>
<dbReference type="RefSeq" id="XP_007406095.1">
    <property type="nucleotide sequence ID" value="XM_007406033.1"/>
</dbReference>
<evidence type="ECO:0000256" key="1">
    <source>
        <dbReference type="SAM" id="MobiDB-lite"/>
    </source>
</evidence>
<dbReference type="EMBL" id="GL883094">
    <property type="protein sequence ID" value="EGG10626.1"/>
    <property type="molecule type" value="Genomic_DNA"/>
</dbReference>
<protein>
    <submittedName>
        <fullName evidence="2">Uncharacterized protein</fullName>
    </submittedName>
</protein>
<gene>
    <name evidence="2" type="ORF">MELLADRAFT_76893</name>
</gene>
<sequence length="386" mass="42626">MGFRENKNKLGTRVRSAFDRLRPSKSSVGLSNIMKGELSMIRAVSPMPLPVLTLSSSISHRLVSSTLMEGVMRDSFYHEPWSLIKSSQEHQEPARSPVDVYKINSSTAHDKVLQRQGVLASPINLRLASPTQFPLYFPRPSVPIPKQSGLSRSHTSGPFTPELEKNPAGGKPEHVTSTTTPKSNGYFTKTKPPSSQPCSRSSSPTSVYSEESSSMPSSKEKEAWLTPENPTHQEAKWSVSPPENPIHQEAKWSVSPPENPTHQEAKWSVSPARHFLRRRGPTPTTQPLSSRLLQSIVSSPPAKPLSVQSTSTSSDSDRELSNQLELSRPGRPRAQDVIDDTRLEYALLARTEPLRIVRTEVSPTSYKSWASTYMTDLTASCSNSSS</sequence>
<evidence type="ECO:0000313" key="2">
    <source>
        <dbReference type="EMBL" id="EGG10626.1"/>
    </source>
</evidence>
<feature type="compositionally biased region" description="Polar residues" evidence="1">
    <location>
        <begin position="148"/>
        <end position="158"/>
    </location>
</feature>
<dbReference type="OrthoDB" id="2506261at2759"/>
<dbReference type="HOGENOM" id="CLU_715867_0_0_1"/>